<dbReference type="SUPFAM" id="SSF53383">
    <property type="entry name" value="PLP-dependent transferases"/>
    <property type="match status" value="1"/>
</dbReference>
<evidence type="ECO:0000256" key="2">
    <source>
        <dbReference type="ARBA" id="ARBA00007441"/>
    </source>
</evidence>
<dbReference type="InterPro" id="IPR015424">
    <property type="entry name" value="PyrdxlP-dep_Trfase"/>
</dbReference>
<dbReference type="Pfam" id="PF00155">
    <property type="entry name" value="Aminotran_1_2"/>
    <property type="match status" value="1"/>
</dbReference>
<dbReference type="InterPro" id="IPR015421">
    <property type="entry name" value="PyrdxlP-dep_Trfase_major"/>
</dbReference>
<name>A0A9D2VEU4_9BURK</name>
<dbReference type="InterPro" id="IPR004838">
    <property type="entry name" value="NHTrfase_class1_PyrdxlP-BS"/>
</dbReference>
<dbReference type="Proteomes" id="UP000783934">
    <property type="component" value="Unassembled WGS sequence"/>
</dbReference>
<accession>A0A9D2VEU4</accession>
<comment type="similarity">
    <text evidence="2 7">Belongs to the class-I pyridoxal-phosphate-dependent aminotransferase family.</text>
</comment>
<dbReference type="GO" id="GO:0004838">
    <property type="term" value="F:L-tyrosine-2-oxoglutarate transaminase activity"/>
    <property type="evidence" value="ECO:0007669"/>
    <property type="project" value="TreeGrafter"/>
</dbReference>
<dbReference type="RefSeq" id="WP_167660459.1">
    <property type="nucleotide sequence ID" value="NZ_BMCQ01000004.1"/>
</dbReference>
<reference evidence="9" key="3">
    <citation type="submission" date="2021-09" db="EMBL/GenBank/DDBJ databases">
        <authorList>
            <person name="Gilroy R."/>
        </authorList>
    </citation>
    <scope>NUCLEOTIDE SEQUENCE</scope>
    <source>
        <strain evidence="9">CHK175-13533</strain>
    </source>
</reference>
<dbReference type="InterPro" id="IPR015422">
    <property type="entry name" value="PyrdxlP-dep_Trfase_small"/>
</dbReference>
<reference evidence="10 12" key="1">
    <citation type="submission" date="2020-03" db="EMBL/GenBank/DDBJ databases">
        <title>Genomic Encyclopedia of Type Strains, Phase IV (KMG-IV): sequencing the most valuable type-strain genomes for metagenomic binning, comparative biology and taxonomic classification.</title>
        <authorList>
            <person name="Goeker M."/>
        </authorList>
    </citation>
    <scope>NUCLEOTIDE SEQUENCE [LARGE SCALE GENOMIC DNA]</scope>
    <source>
        <strain evidence="10 12">DSM 26613</strain>
    </source>
</reference>
<dbReference type="GO" id="GO:0033585">
    <property type="term" value="P:L-phenylalanine biosynthetic process from chorismate via phenylpyruvate"/>
    <property type="evidence" value="ECO:0007669"/>
    <property type="project" value="TreeGrafter"/>
</dbReference>
<gene>
    <name evidence="10" type="ORF">GGR41_000460</name>
    <name evidence="9" type="ORF">K8U84_03310</name>
</gene>
<keyword evidence="5 7" id="KW-0808">Transferase</keyword>
<evidence type="ECO:0000313" key="11">
    <source>
        <dbReference type="Proteomes" id="UP000700248"/>
    </source>
</evidence>
<dbReference type="NCBIfam" id="NF006719">
    <property type="entry name" value="PRK09257.1"/>
    <property type="match status" value="1"/>
</dbReference>
<dbReference type="Proteomes" id="UP000700248">
    <property type="component" value="Unassembled WGS sequence"/>
</dbReference>
<dbReference type="FunFam" id="3.90.1150.10:FF:000001">
    <property type="entry name" value="Aspartate aminotransferase"/>
    <property type="match status" value="1"/>
</dbReference>
<evidence type="ECO:0000256" key="5">
    <source>
        <dbReference type="ARBA" id="ARBA00022679"/>
    </source>
</evidence>
<feature type="domain" description="Aminotransferase class I/classII large" evidence="8">
    <location>
        <begin position="30"/>
        <end position="395"/>
    </location>
</feature>
<keyword evidence="6" id="KW-0663">Pyridoxal phosphate</keyword>
<keyword evidence="4 7" id="KW-0032">Aminotransferase</keyword>
<evidence type="ECO:0000256" key="4">
    <source>
        <dbReference type="ARBA" id="ARBA00022576"/>
    </source>
</evidence>
<comment type="caution">
    <text evidence="9">The sequence shown here is derived from an EMBL/GenBank/DDBJ whole genome shotgun (WGS) entry which is preliminary data.</text>
</comment>
<evidence type="ECO:0000256" key="3">
    <source>
        <dbReference type="ARBA" id="ARBA00011738"/>
    </source>
</evidence>
<dbReference type="PROSITE" id="PS00105">
    <property type="entry name" value="AA_TRANSFER_CLASS_1"/>
    <property type="match status" value="1"/>
</dbReference>
<dbReference type="EC" id="2.6.1.-" evidence="7"/>
<proteinExistence type="inferred from homology"/>
<dbReference type="GO" id="GO:0030170">
    <property type="term" value="F:pyridoxal phosphate binding"/>
    <property type="evidence" value="ECO:0007669"/>
    <property type="project" value="InterPro"/>
</dbReference>
<dbReference type="PRINTS" id="PR00799">
    <property type="entry name" value="TRANSAMINASE"/>
</dbReference>
<evidence type="ECO:0000256" key="1">
    <source>
        <dbReference type="ARBA" id="ARBA00001933"/>
    </source>
</evidence>
<evidence type="ECO:0000313" key="10">
    <source>
        <dbReference type="EMBL" id="NJB64239.1"/>
    </source>
</evidence>
<dbReference type="CDD" id="cd00609">
    <property type="entry name" value="AAT_like"/>
    <property type="match status" value="1"/>
</dbReference>
<dbReference type="EMBL" id="DYTQ01000043">
    <property type="protein sequence ID" value="HJH23563.1"/>
    <property type="molecule type" value="Genomic_DNA"/>
</dbReference>
<dbReference type="Gene3D" id="3.90.1150.10">
    <property type="entry name" value="Aspartate Aminotransferase, domain 1"/>
    <property type="match status" value="1"/>
</dbReference>
<evidence type="ECO:0000313" key="12">
    <source>
        <dbReference type="Proteomes" id="UP000783934"/>
    </source>
</evidence>
<keyword evidence="12" id="KW-1185">Reference proteome</keyword>
<reference evidence="9" key="2">
    <citation type="journal article" date="2021" name="PeerJ">
        <title>Extensive microbial diversity within the chicken gut microbiome revealed by metagenomics and culture.</title>
        <authorList>
            <person name="Gilroy R."/>
            <person name="Ravi A."/>
            <person name="Getino M."/>
            <person name="Pursley I."/>
            <person name="Horton D.L."/>
            <person name="Alikhan N.F."/>
            <person name="Baker D."/>
            <person name="Gharbi K."/>
            <person name="Hall N."/>
            <person name="Watson M."/>
            <person name="Adriaenssens E.M."/>
            <person name="Foster-Nyarko E."/>
            <person name="Jarju S."/>
            <person name="Secka A."/>
            <person name="Antonio M."/>
            <person name="Oren A."/>
            <person name="Chaudhuri R.R."/>
            <person name="La Ragione R."/>
            <person name="Hildebrand F."/>
            <person name="Pallen M.J."/>
        </authorList>
    </citation>
    <scope>NUCLEOTIDE SEQUENCE</scope>
    <source>
        <strain evidence="9">CHK175-13533</strain>
    </source>
</reference>
<dbReference type="InterPro" id="IPR004839">
    <property type="entry name" value="Aminotransferase_I/II_large"/>
</dbReference>
<dbReference type="InterPro" id="IPR000796">
    <property type="entry name" value="Asp_trans"/>
</dbReference>
<dbReference type="PANTHER" id="PTHR11879">
    <property type="entry name" value="ASPARTATE AMINOTRANSFERASE"/>
    <property type="match status" value="1"/>
</dbReference>
<evidence type="ECO:0000256" key="6">
    <source>
        <dbReference type="ARBA" id="ARBA00022898"/>
    </source>
</evidence>
<dbReference type="FunFam" id="3.40.640.10:FF:000015">
    <property type="entry name" value="Aspartate aminotransferase"/>
    <property type="match status" value="1"/>
</dbReference>
<comment type="subunit">
    <text evidence="3">Homodimer.</text>
</comment>
<dbReference type="Gene3D" id="3.40.640.10">
    <property type="entry name" value="Type I PLP-dependent aspartate aminotransferase-like (Major domain)"/>
    <property type="match status" value="1"/>
</dbReference>
<protein>
    <recommendedName>
        <fullName evidence="7">Aminotransferase</fullName>
        <ecNumber evidence="7">2.6.1.-</ecNumber>
    </recommendedName>
</protein>
<evidence type="ECO:0000259" key="8">
    <source>
        <dbReference type="Pfam" id="PF00155"/>
    </source>
</evidence>
<sequence>MNTLFSHVTQVPRDPILGLNELFQADARPHKINLGVGVYYDEQGQMPLLNVVRKTENDLAEQSAARGYLPIDGIPHYNMGAQHLLLGRDALPIHQERAVTIQSLGGTGALKLGADFLKTVVPDAVVAISNPSWENHRALFEKAGFTVVDYPYYNAQTQGLNIEGMLAFLQQLAPQSIVVLHACCHNPTGIDPTFEQWQRIAQVLKANQLIPFMDIAYQGFGAGLDEDAKAVRYLADQGIPMLVSSSFSKSFALYGERVGALTVITNHADESPKVLSQLKRMARTNYSNPPTHGAQIVNVILNDNQRFAEWETELGHMRQRIHAMRHQLVTQLAQHGVQKDMSFILQQQGMFSYSGLTQAQAQRLRDEDAIYLLDTGRICVAALNEHNISTVAAAIARVVQ</sequence>
<dbReference type="PANTHER" id="PTHR11879:SF37">
    <property type="entry name" value="AROMATIC-AMINO-ACID AMINOTRANSFERASE"/>
    <property type="match status" value="1"/>
</dbReference>
<dbReference type="EMBL" id="JAATIZ010000001">
    <property type="protein sequence ID" value="NJB64239.1"/>
    <property type="molecule type" value="Genomic_DNA"/>
</dbReference>
<dbReference type="GO" id="GO:0042802">
    <property type="term" value="F:identical protein binding"/>
    <property type="evidence" value="ECO:0007669"/>
    <property type="project" value="TreeGrafter"/>
</dbReference>
<comment type="cofactor">
    <cofactor evidence="1 7">
        <name>pyridoxal 5'-phosphate</name>
        <dbReference type="ChEBI" id="CHEBI:597326"/>
    </cofactor>
</comment>
<dbReference type="AlphaFoldDB" id="A0A9D2VEU4"/>
<evidence type="ECO:0000256" key="7">
    <source>
        <dbReference type="RuleBase" id="RU000481"/>
    </source>
</evidence>
<organism evidence="9 11">
    <name type="scientific">Paenalcaligenes hominis</name>
    <dbReference type="NCBI Taxonomy" id="643674"/>
    <lineage>
        <taxon>Bacteria</taxon>
        <taxon>Pseudomonadati</taxon>
        <taxon>Pseudomonadota</taxon>
        <taxon>Betaproteobacteria</taxon>
        <taxon>Burkholderiales</taxon>
        <taxon>Alcaligenaceae</taxon>
        <taxon>Paenalcaligenes</taxon>
    </lineage>
</organism>
<dbReference type="GO" id="GO:0005829">
    <property type="term" value="C:cytosol"/>
    <property type="evidence" value="ECO:0007669"/>
    <property type="project" value="TreeGrafter"/>
</dbReference>
<evidence type="ECO:0000313" key="9">
    <source>
        <dbReference type="EMBL" id="HJH23563.1"/>
    </source>
</evidence>